<dbReference type="InterPro" id="IPR012347">
    <property type="entry name" value="Ferritin-like"/>
</dbReference>
<dbReference type="PANTHER" id="PTHR36933">
    <property type="entry name" value="SLL0788 PROTEIN"/>
    <property type="match status" value="1"/>
</dbReference>
<gene>
    <name evidence="3" type="ORF">A2722_04110</name>
</gene>
<dbReference type="PANTHER" id="PTHR36933:SF1">
    <property type="entry name" value="SLL0788 PROTEIN"/>
    <property type="match status" value="1"/>
</dbReference>
<evidence type="ECO:0000256" key="1">
    <source>
        <dbReference type="SAM" id="Phobius"/>
    </source>
</evidence>
<dbReference type="Pfam" id="PF03713">
    <property type="entry name" value="DUF305"/>
    <property type="match status" value="1"/>
</dbReference>
<comment type="caution">
    <text evidence="3">The sequence shown here is derived from an EMBL/GenBank/DDBJ whole genome shotgun (WGS) entry which is preliminary data.</text>
</comment>
<organism evidence="3 4">
    <name type="scientific">Candidatus Doudnabacteria bacterium RIFCSPHIGHO2_01_FULL_50_11</name>
    <dbReference type="NCBI Taxonomy" id="1817828"/>
    <lineage>
        <taxon>Bacteria</taxon>
        <taxon>Candidatus Doudnaibacteriota</taxon>
    </lineage>
</organism>
<protein>
    <recommendedName>
        <fullName evidence="2">DUF305 domain-containing protein</fullName>
    </recommendedName>
</protein>
<sequence>MDNKNILYGIIGLLAGIILAWVFASTAVNNQNAGMMSMMGMTATNGMMGNLNMMDDHHDDDQNMSGVMEDMMSGLENKTGDEFDRAFIDEMTVHHEGAIDMANEALRNAKHQEIKSMANDIISAQSKEIIQMKEWREQWYK</sequence>
<proteinExistence type="predicted"/>
<evidence type="ECO:0000313" key="4">
    <source>
        <dbReference type="Proteomes" id="UP000178377"/>
    </source>
</evidence>
<accession>A0A1F5PFF2</accession>
<evidence type="ECO:0000313" key="3">
    <source>
        <dbReference type="EMBL" id="OGE88613.1"/>
    </source>
</evidence>
<name>A0A1F5PFF2_9BACT</name>
<dbReference type="InterPro" id="IPR005183">
    <property type="entry name" value="DUF305_CopM-like"/>
</dbReference>
<keyword evidence="1" id="KW-0472">Membrane</keyword>
<dbReference type="EMBL" id="MFEO01000031">
    <property type="protein sequence ID" value="OGE88613.1"/>
    <property type="molecule type" value="Genomic_DNA"/>
</dbReference>
<feature type="transmembrane region" description="Helical" evidence="1">
    <location>
        <begin position="6"/>
        <end position="28"/>
    </location>
</feature>
<dbReference type="STRING" id="1817828.A2722_04110"/>
<dbReference type="AlphaFoldDB" id="A0A1F5PFF2"/>
<keyword evidence="1" id="KW-0812">Transmembrane</keyword>
<feature type="domain" description="DUF305" evidence="2">
    <location>
        <begin position="28"/>
        <end position="135"/>
    </location>
</feature>
<dbReference type="Gene3D" id="1.20.1260.10">
    <property type="match status" value="1"/>
</dbReference>
<evidence type="ECO:0000259" key="2">
    <source>
        <dbReference type="Pfam" id="PF03713"/>
    </source>
</evidence>
<dbReference type="Proteomes" id="UP000178377">
    <property type="component" value="Unassembled WGS sequence"/>
</dbReference>
<keyword evidence="1" id="KW-1133">Transmembrane helix</keyword>
<reference evidence="3 4" key="1">
    <citation type="journal article" date="2016" name="Nat. Commun.">
        <title>Thousands of microbial genomes shed light on interconnected biogeochemical processes in an aquifer system.</title>
        <authorList>
            <person name="Anantharaman K."/>
            <person name="Brown C.T."/>
            <person name="Hug L.A."/>
            <person name="Sharon I."/>
            <person name="Castelle C.J."/>
            <person name="Probst A.J."/>
            <person name="Thomas B.C."/>
            <person name="Singh A."/>
            <person name="Wilkins M.J."/>
            <person name="Karaoz U."/>
            <person name="Brodie E.L."/>
            <person name="Williams K.H."/>
            <person name="Hubbard S.S."/>
            <person name="Banfield J.F."/>
        </authorList>
    </citation>
    <scope>NUCLEOTIDE SEQUENCE [LARGE SCALE GENOMIC DNA]</scope>
</reference>